<dbReference type="AlphaFoldDB" id="A0A9D1N3U5"/>
<keyword evidence="1" id="KW-0472">Membrane</keyword>
<name>A0A9D1N3U5_9FIRM</name>
<feature type="transmembrane region" description="Helical" evidence="1">
    <location>
        <begin position="241"/>
        <end position="266"/>
    </location>
</feature>
<evidence type="ECO:0000313" key="3">
    <source>
        <dbReference type="Proteomes" id="UP000824128"/>
    </source>
</evidence>
<feature type="transmembrane region" description="Helical" evidence="1">
    <location>
        <begin position="287"/>
        <end position="306"/>
    </location>
</feature>
<feature type="transmembrane region" description="Helical" evidence="1">
    <location>
        <begin position="211"/>
        <end position="229"/>
    </location>
</feature>
<keyword evidence="1" id="KW-0812">Transmembrane</keyword>
<evidence type="ECO:0000256" key="1">
    <source>
        <dbReference type="SAM" id="Phobius"/>
    </source>
</evidence>
<feature type="transmembrane region" description="Helical" evidence="1">
    <location>
        <begin position="142"/>
        <end position="159"/>
    </location>
</feature>
<evidence type="ECO:0008006" key="4">
    <source>
        <dbReference type="Google" id="ProtNLM"/>
    </source>
</evidence>
<sequence>MRRLLVHTAAHAVVDFACFYVLFARFLPHVPAAEQLTLGFLLYDILAFGLQPLIGYLCDHYRSFPAAPLGCLLTLVGTCLPQSVAWGALVLCALGNAWFHAGAGSDTLLASHGRMWQGGVFVSAGAVGVALGTLAGRAGVGAALPIALLAALLLLEWWLPTQFGGALTRYRICGGGMGLPMAFFLLLLAVAARSFAGAAAPAPWRGAGEGLLLAAVAAALGKALGGALADLCGARRTAVTALALSVPLLGLFPNSQALCLVGLVLFNIPMPVTLAAVADLLPYNPGLAFGLTTLALLVGVVPVFLLPLAGGAAAALSAALSALAAGCLLAVLRGRRQERREKA</sequence>
<feature type="transmembrane region" description="Helical" evidence="1">
    <location>
        <begin position="69"/>
        <end position="96"/>
    </location>
</feature>
<dbReference type="InterPro" id="IPR036259">
    <property type="entry name" value="MFS_trans_sf"/>
</dbReference>
<dbReference type="SUPFAM" id="SSF103473">
    <property type="entry name" value="MFS general substrate transporter"/>
    <property type="match status" value="1"/>
</dbReference>
<protein>
    <recommendedName>
        <fullName evidence="4">MFS transporter</fullName>
    </recommendedName>
</protein>
<dbReference type="EMBL" id="DVNZ01000179">
    <property type="protein sequence ID" value="HIU94637.1"/>
    <property type="molecule type" value="Genomic_DNA"/>
</dbReference>
<organism evidence="2 3">
    <name type="scientific">Candidatus Aphodomorpha intestinavium</name>
    <dbReference type="NCBI Taxonomy" id="2840672"/>
    <lineage>
        <taxon>Bacteria</taxon>
        <taxon>Bacillati</taxon>
        <taxon>Bacillota</taxon>
        <taxon>Clostridia</taxon>
        <taxon>Eubacteriales</taxon>
        <taxon>Candidatus Aphodomorpha</taxon>
    </lineage>
</organism>
<feature type="transmembrane region" description="Helical" evidence="1">
    <location>
        <begin position="12"/>
        <end position="30"/>
    </location>
</feature>
<feature type="transmembrane region" description="Helical" evidence="1">
    <location>
        <begin position="116"/>
        <end position="135"/>
    </location>
</feature>
<comment type="caution">
    <text evidence="2">The sequence shown here is derived from an EMBL/GenBank/DDBJ whole genome shotgun (WGS) entry which is preliminary data.</text>
</comment>
<accession>A0A9D1N3U5</accession>
<feature type="transmembrane region" description="Helical" evidence="1">
    <location>
        <begin position="312"/>
        <end position="332"/>
    </location>
</feature>
<keyword evidence="1" id="KW-1133">Transmembrane helix</keyword>
<evidence type="ECO:0000313" key="2">
    <source>
        <dbReference type="EMBL" id="HIU94637.1"/>
    </source>
</evidence>
<reference evidence="2" key="1">
    <citation type="submission" date="2020-10" db="EMBL/GenBank/DDBJ databases">
        <authorList>
            <person name="Gilroy R."/>
        </authorList>
    </citation>
    <scope>NUCLEOTIDE SEQUENCE</scope>
    <source>
        <strain evidence="2">ChiGjej2B2-16831</strain>
    </source>
</reference>
<feature type="transmembrane region" description="Helical" evidence="1">
    <location>
        <begin position="36"/>
        <end position="57"/>
    </location>
</feature>
<gene>
    <name evidence="2" type="ORF">IAD24_05690</name>
</gene>
<feature type="transmembrane region" description="Helical" evidence="1">
    <location>
        <begin position="179"/>
        <end position="199"/>
    </location>
</feature>
<proteinExistence type="predicted"/>
<dbReference type="Proteomes" id="UP000824128">
    <property type="component" value="Unassembled WGS sequence"/>
</dbReference>
<reference evidence="2" key="2">
    <citation type="journal article" date="2021" name="PeerJ">
        <title>Extensive microbial diversity within the chicken gut microbiome revealed by metagenomics and culture.</title>
        <authorList>
            <person name="Gilroy R."/>
            <person name="Ravi A."/>
            <person name="Getino M."/>
            <person name="Pursley I."/>
            <person name="Horton D.L."/>
            <person name="Alikhan N.F."/>
            <person name="Baker D."/>
            <person name="Gharbi K."/>
            <person name="Hall N."/>
            <person name="Watson M."/>
            <person name="Adriaenssens E.M."/>
            <person name="Foster-Nyarko E."/>
            <person name="Jarju S."/>
            <person name="Secka A."/>
            <person name="Antonio M."/>
            <person name="Oren A."/>
            <person name="Chaudhuri R.R."/>
            <person name="La Ragione R."/>
            <person name="Hildebrand F."/>
            <person name="Pallen M.J."/>
        </authorList>
    </citation>
    <scope>NUCLEOTIDE SEQUENCE</scope>
    <source>
        <strain evidence="2">ChiGjej2B2-16831</strain>
    </source>
</reference>